<keyword evidence="3" id="KW-0238">DNA-binding</keyword>
<reference evidence="6 7" key="1">
    <citation type="submission" date="2024-03" db="EMBL/GenBank/DDBJ databases">
        <title>Adaptation during the transition from Ophiocordyceps entomopathogen to insect associate is accompanied by gene loss and intensified selection.</title>
        <authorList>
            <person name="Ward C.M."/>
            <person name="Onetto C.A."/>
            <person name="Borneman A.R."/>
        </authorList>
    </citation>
    <scope>NUCLEOTIDE SEQUENCE [LARGE SCALE GENOMIC DNA]</scope>
    <source>
        <strain evidence="6">AWRI1</strain>
        <tissue evidence="6">Single Adult Female</tissue>
    </source>
</reference>
<feature type="domain" description="HTH psq-type" evidence="5">
    <location>
        <begin position="18"/>
        <end position="70"/>
    </location>
</feature>
<evidence type="ECO:0000313" key="6">
    <source>
        <dbReference type="EMBL" id="KAK7573613.1"/>
    </source>
</evidence>
<keyword evidence="2 3" id="KW-0539">Nucleus</keyword>
<sequence length="287" mass="31632">MWQKCWSTNQSLVHNLRFRERGPLKSWRPETMAEAILSVLKEGLSLSQAARKYDIPYPTFVLYANRVHNMLGPSADGGSDLRPKGRGRPQRILLGYWPEDHIQNVIRAVVFRDPQHIKDEPLNLGYPRLSCFQEPIPMYGNNNSCLNSPEPPVSPNSTAAAVVAMAQGLRHQMLAAAAAHTNSDNNFGFYPSQCANGSPSLLMSPPLQSPTSTPPASPVSNDNLEVGIGVTGVPFKSTENFPVKSELLFPDEDIIEDLVMKSPHSRTPTSSAEQPKPLPLVLEQRSD</sequence>
<organism evidence="6 7">
    <name type="scientific">Parthenolecanium corni</name>
    <dbReference type="NCBI Taxonomy" id="536013"/>
    <lineage>
        <taxon>Eukaryota</taxon>
        <taxon>Metazoa</taxon>
        <taxon>Ecdysozoa</taxon>
        <taxon>Arthropoda</taxon>
        <taxon>Hexapoda</taxon>
        <taxon>Insecta</taxon>
        <taxon>Pterygota</taxon>
        <taxon>Neoptera</taxon>
        <taxon>Paraneoptera</taxon>
        <taxon>Hemiptera</taxon>
        <taxon>Sternorrhyncha</taxon>
        <taxon>Coccoidea</taxon>
        <taxon>Coccidae</taxon>
        <taxon>Parthenolecanium</taxon>
    </lineage>
</organism>
<evidence type="ECO:0000259" key="5">
    <source>
        <dbReference type="PROSITE" id="PS50960"/>
    </source>
</evidence>
<keyword evidence="7" id="KW-1185">Reference proteome</keyword>
<feature type="compositionally biased region" description="Low complexity" evidence="4">
    <location>
        <begin position="200"/>
        <end position="211"/>
    </location>
</feature>
<dbReference type="AlphaFoldDB" id="A0AAN9XYV5"/>
<comment type="caution">
    <text evidence="6">The sequence shown here is derived from an EMBL/GenBank/DDBJ whole genome shotgun (WGS) entry which is preliminary data.</text>
</comment>
<evidence type="ECO:0000256" key="2">
    <source>
        <dbReference type="ARBA" id="ARBA00023242"/>
    </source>
</evidence>
<dbReference type="GO" id="GO:0006357">
    <property type="term" value="P:regulation of transcription by RNA polymerase II"/>
    <property type="evidence" value="ECO:0007669"/>
    <property type="project" value="TreeGrafter"/>
</dbReference>
<dbReference type="InterPro" id="IPR051095">
    <property type="entry name" value="Dros_DevTransReg"/>
</dbReference>
<evidence type="ECO:0000256" key="3">
    <source>
        <dbReference type="PROSITE-ProRule" id="PRU00320"/>
    </source>
</evidence>
<dbReference type="PANTHER" id="PTHR23110:SF109">
    <property type="entry name" value="FI07618P-RELATED"/>
    <property type="match status" value="1"/>
</dbReference>
<evidence type="ECO:0000256" key="1">
    <source>
        <dbReference type="ARBA" id="ARBA00004123"/>
    </source>
</evidence>
<dbReference type="GO" id="GO:0003677">
    <property type="term" value="F:DNA binding"/>
    <property type="evidence" value="ECO:0007669"/>
    <property type="project" value="UniProtKB-UniRule"/>
</dbReference>
<dbReference type="EMBL" id="JBBCAQ010000037">
    <property type="protein sequence ID" value="KAK7573613.1"/>
    <property type="molecule type" value="Genomic_DNA"/>
</dbReference>
<dbReference type="InterPro" id="IPR009057">
    <property type="entry name" value="Homeodomain-like_sf"/>
</dbReference>
<feature type="DNA-binding region" description="H-T-H motif" evidence="3">
    <location>
        <begin position="46"/>
        <end position="66"/>
    </location>
</feature>
<name>A0AAN9XYV5_9HEMI</name>
<comment type="subcellular location">
    <subcellularLocation>
        <location evidence="1 3">Nucleus</location>
    </subcellularLocation>
</comment>
<protein>
    <recommendedName>
        <fullName evidence="5">HTH psq-type domain-containing protein</fullName>
    </recommendedName>
</protein>
<accession>A0AAN9XYV5</accession>
<dbReference type="Pfam" id="PF05225">
    <property type="entry name" value="HTH_psq"/>
    <property type="match status" value="1"/>
</dbReference>
<dbReference type="GO" id="GO:0005634">
    <property type="term" value="C:nucleus"/>
    <property type="evidence" value="ECO:0007669"/>
    <property type="project" value="UniProtKB-SubCell"/>
</dbReference>
<dbReference type="SUPFAM" id="SSF46689">
    <property type="entry name" value="Homeodomain-like"/>
    <property type="match status" value="1"/>
</dbReference>
<dbReference type="PANTHER" id="PTHR23110">
    <property type="entry name" value="BTB DOMAIN TRANSCRIPTION FACTOR"/>
    <property type="match status" value="1"/>
</dbReference>
<dbReference type="PROSITE" id="PS50960">
    <property type="entry name" value="HTH_PSQ"/>
    <property type="match status" value="1"/>
</dbReference>
<evidence type="ECO:0000256" key="4">
    <source>
        <dbReference type="SAM" id="MobiDB-lite"/>
    </source>
</evidence>
<gene>
    <name evidence="6" type="ORF">V9T40_010804</name>
</gene>
<dbReference type="Proteomes" id="UP001367676">
    <property type="component" value="Unassembled WGS sequence"/>
</dbReference>
<feature type="region of interest" description="Disordered" evidence="4">
    <location>
        <begin position="259"/>
        <end position="287"/>
    </location>
</feature>
<feature type="region of interest" description="Disordered" evidence="4">
    <location>
        <begin position="200"/>
        <end position="222"/>
    </location>
</feature>
<proteinExistence type="predicted"/>
<dbReference type="InterPro" id="IPR007889">
    <property type="entry name" value="HTH_Psq"/>
</dbReference>
<evidence type="ECO:0000313" key="7">
    <source>
        <dbReference type="Proteomes" id="UP001367676"/>
    </source>
</evidence>